<dbReference type="EnsemblProtists" id="EKX38965">
    <property type="protein sequence ID" value="EKX38965"/>
    <property type="gene ID" value="GUITHDRAFT_143780"/>
</dbReference>
<reference evidence="2" key="3">
    <citation type="submission" date="2016-03" db="UniProtKB">
        <authorList>
            <consortium name="EnsemblProtists"/>
        </authorList>
    </citation>
    <scope>IDENTIFICATION</scope>
</reference>
<dbReference type="GeneID" id="17295793"/>
<gene>
    <name evidence="1" type="ORF">GUITHDRAFT_143780</name>
</gene>
<dbReference type="EMBL" id="JH993043">
    <property type="protein sequence ID" value="EKX38965.1"/>
    <property type="molecule type" value="Genomic_DNA"/>
</dbReference>
<dbReference type="RefSeq" id="XP_005825945.1">
    <property type="nucleotide sequence ID" value="XM_005825888.1"/>
</dbReference>
<organism evidence="1">
    <name type="scientific">Guillardia theta (strain CCMP2712)</name>
    <name type="common">Cryptophyte</name>
    <dbReference type="NCBI Taxonomy" id="905079"/>
    <lineage>
        <taxon>Eukaryota</taxon>
        <taxon>Cryptophyceae</taxon>
        <taxon>Pyrenomonadales</taxon>
        <taxon>Geminigeraceae</taxon>
        <taxon>Guillardia</taxon>
    </lineage>
</organism>
<protein>
    <submittedName>
        <fullName evidence="1 2">Uncharacterized protein</fullName>
    </submittedName>
</protein>
<evidence type="ECO:0000313" key="3">
    <source>
        <dbReference type="Proteomes" id="UP000011087"/>
    </source>
</evidence>
<dbReference type="KEGG" id="gtt:GUITHDRAFT_143780"/>
<reference evidence="1 3" key="1">
    <citation type="journal article" date="2012" name="Nature">
        <title>Algal genomes reveal evolutionary mosaicism and the fate of nucleomorphs.</title>
        <authorList>
            <consortium name="DOE Joint Genome Institute"/>
            <person name="Curtis B.A."/>
            <person name="Tanifuji G."/>
            <person name="Burki F."/>
            <person name="Gruber A."/>
            <person name="Irimia M."/>
            <person name="Maruyama S."/>
            <person name="Arias M.C."/>
            <person name="Ball S.G."/>
            <person name="Gile G.H."/>
            <person name="Hirakawa Y."/>
            <person name="Hopkins J.F."/>
            <person name="Kuo A."/>
            <person name="Rensing S.A."/>
            <person name="Schmutz J."/>
            <person name="Symeonidi A."/>
            <person name="Elias M."/>
            <person name="Eveleigh R.J."/>
            <person name="Herman E.K."/>
            <person name="Klute M.J."/>
            <person name="Nakayama T."/>
            <person name="Obornik M."/>
            <person name="Reyes-Prieto A."/>
            <person name="Armbrust E.V."/>
            <person name="Aves S.J."/>
            <person name="Beiko R.G."/>
            <person name="Coutinho P."/>
            <person name="Dacks J.B."/>
            <person name="Durnford D.G."/>
            <person name="Fast N.M."/>
            <person name="Green B.R."/>
            <person name="Grisdale C.J."/>
            <person name="Hempel F."/>
            <person name="Henrissat B."/>
            <person name="Hoppner M.P."/>
            <person name="Ishida K."/>
            <person name="Kim E."/>
            <person name="Koreny L."/>
            <person name="Kroth P.G."/>
            <person name="Liu Y."/>
            <person name="Malik S.B."/>
            <person name="Maier U.G."/>
            <person name="McRose D."/>
            <person name="Mock T."/>
            <person name="Neilson J.A."/>
            <person name="Onodera N.T."/>
            <person name="Poole A.M."/>
            <person name="Pritham E.J."/>
            <person name="Richards T.A."/>
            <person name="Rocap G."/>
            <person name="Roy S.W."/>
            <person name="Sarai C."/>
            <person name="Schaack S."/>
            <person name="Shirato S."/>
            <person name="Slamovits C.H."/>
            <person name="Spencer D.F."/>
            <person name="Suzuki S."/>
            <person name="Worden A.Z."/>
            <person name="Zauner S."/>
            <person name="Barry K."/>
            <person name="Bell C."/>
            <person name="Bharti A.K."/>
            <person name="Crow J.A."/>
            <person name="Grimwood J."/>
            <person name="Kramer R."/>
            <person name="Lindquist E."/>
            <person name="Lucas S."/>
            <person name="Salamov A."/>
            <person name="McFadden G.I."/>
            <person name="Lane C.E."/>
            <person name="Keeling P.J."/>
            <person name="Gray M.W."/>
            <person name="Grigoriev I.V."/>
            <person name="Archibald J.M."/>
        </authorList>
    </citation>
    <scope>NUCLEOTIDE SEQUENCE</scope>
    <source>
        <strain evidence="1 3">CCMP2712</strain>
    </source>
</reference>
<reference evidence="3" key="2">
    <citation type="submission" date="2012-11" db="EMBL/GenBank/DDBJ databases">
        <authorList>
            <person name="Kuo A."/>
            <person name="Curtis B.A."/>
            <person name="Tanifuji G."/>
            <person name="Burki F."/>
            <person name="Gruber A."/>
            <person name="Irimia M."/>
            <person name="Maruyama S."/>
            <person name="Arias M.C."/>
            <person name="Ball S.G."/>
            <person name="Gile G.H."/>
            <person name="Hirakawa Y."/>
            <person name="Hopkins J.F."/>
            <person name="Rensing S.A."/>
            <person name="Schmutz J."/>
            <person name="Symeonidi A."/>
            <person name="Elias M."/>
            <person name="Eveleigh R.J."/>
            <person name="Herman E.K."/>
            <person name="Klute M.J."/>
            <person name="Nakayama T."/>
            <person name="Obornik M."/>
            <person name="Reyes-Prieto A."/>
            <person name="Armbrust E.V."/>
            <person name="Aves S.J."/>
            <person name="Beiko R.G."/>
            <person name="Coutinho P."/>
            <person name="Dacks J.B."/>
            <person name="Durnford D.G."/>
            <person name="Fast N.M."/>
            <person name="Green B.R."/>
            <person name="Grisdale C."/>
            <person name="Hempe F."/>
            <person name="Henrissat B."/>
            <person name="Hoppner M.P."/>
            <person name="Ishida K.-I."/>
            <person name="Kim E."/>
            <person name="Koreny L."/>
            <person name="Kroth P.G."/>
            <person name="Liu Y."/>
            <person name="Malik S.-B."/>
            <person name="Maier U.G."/>
            <person name="McRose D."/>
            <person name="Mock T."/>
            <person name="Neilson J.A."/>
            <person name="Onodera N.T."/>
            <person name="Poole A.M."/>
            <person name="Pritham E.J."/>
            <person name="Richards T.A."/>
            <person name="Rocap G."/>
            <person name="Roy S.W."/>
            <person name="Sarai C."/>
            <person name="Schaack S."/>
            <person name="Shirato S."/>
            <person name="Slamovits C.H."/>
            <person name="Spencer D.F."/>
            <person name="Suzuki S."/>
            <person name="Worden A.Z."/>
            <person name="Zauner S."/>
            <person name="Barry K."/>
            <person name="Bell C."/>
            <person name="Bharti A.K."/>
            <person name="Crow J.A."/>
            <person name="Grimwood J."/>
            <person name="Kramer R."/>
            <person name="Lindquist E."/>
            <person name="Lucas S."/>
            <person name="Salamov A."/>
            <person name="McFadden G.I."/>
            <person name="Lane C.E."/>
            <person name="Keeling P.J."/>
            <person name="Gray M.W."/>
            <person name="Grigoriev I.V."/>
            <person name="Archibald J.M."/>
        </authorList>
    </citation>
    <scope>NUCLEOTIDE SEQUENCE</scope>
    <source>
        <strain evidence="3">CCMP2712</strain>
    </source>
</reference>
<dbReference type="Proteomes" id="UP000011087">
    <property type="component" value="Unassembled WGS sequence"/>
</dbReference>
<dbReference type="HOGENOM" id="CLU_1974771_0_0_1"/>
<accession>L1IT00</accession>
<dbReference type="PaxDb" id="55529-EKX38965"/>
<evidence type="ECO:0000313" key="1">
    <source>
        <dbReference type="EMBL" id="EKX38965.1"/>
    </source>
</evidence>
<proteinExistence type="predicted"/>
<dbReference type="AlphaFoldDB" id="L1IT00"/>
<name>L1IT00_GUITC</name>
<sequence length="127" mass="14092">MLMFTTTVSHALPDMVKPARIASPSSSVVDIAAFFKTAGETDSIVGDALEDLANLSLPDTNDQEQGIFELDTSLNKSLAPSRYERVHLESSYEEGGEERYVMRGRWEGVRGKYNRSIAMSAMVYCMM</sequence>
<keyword evidence="3" id="KW-1185">Reference proteome</keyword>
<evidence type="ECO:0000313" key="2">
    <source>
        <dbReference type="EnsemblProtists" id="EKX38965"/>
    </source>
</evidence>